<keyword evidence="1" id="KW-0862">Zinc</keyword>
<dbReference type="SUPFAM" id="SSF53098">
    <property type="entry name" value="Ribonuclease H-like"/>
    <property type="match status" value="1"/>
</dbReference>
<keyword evidence="1" id="KW-0863">Zinc-finger</keyword>
<keyword evidence="5" id="KW-1185">Reference proteome</keyword>
<reference evidence="4" key="1">
    <citation type="journal article" date="2022" name="Int. J. Mol. Sci.">
        <title>Draft Genome of Tanacetum Coccineum: Genomic Comparison of Closely Related Tanacetum-Family Plants.</title>
        <authorList>
            <person name="Yamashiro T."/>
            <person name="Shiraishi A."/>
            <person name="Nakayama K."/>
            <person name="Satake H."/>
        </authorList>
    </citation>
    <scope>NUCLEOTIDE SEQUENCE</scope>
</reference>
<dbReference type="InterPro" id="IPR000571">
    <property type="entry name" value="Znf_CCCH"/>
</dbReference>
<protein>
    <submittedName>
        <fullName evidence="4">Ribonuclease H-like domain-containing protein</fullName>
    </submittedName>
</protein>
<dbReference type="InterPro" id="IPR036397">
    <property type="entry name" value="RNaseH_sf"/>
</dbReference>
<evidence type="ECO:0000259" key="3">
    <source>
        <dbReference type="PROSITE" id="PS50103"/>
    </source>
</evidence>
<reference evidence="4" key="2">
    <citation type="submission" date="2022-01" db="EMBL/GenBank/DDBJ databases">
        <authorList>
            <person name="Yamashiro T."/>
            <person name="Shiraishi A."/>
            <person name="Satake H."/>
            <person name="Nakayama K."/>
        </authorList>
    </citation>
    <scope>NUCLEOTIDE SEQUENCE</scope>
</reference>
<dbReference type="Pfam" id="PF14223">
    <property type="entry name" value="Retrotran_gag_2"/>
    <property type="match status" value="1"/>
</dbReference>
<dbReference type="InterPro" id="IPR013103">
    <property type="entry name" value="RVT_2"/>
</dbReference>
<name>A0ABQ5F2W1_9ASTR</name>
<evidence type="ECO:0000313" key="5">
    <source>
        <dbReference type="Proteomes" id="UP001151760"/>
    </source>
</evidence>
<proteinExistence type="predicted"/>
<dbReference type="PANTHER" id="PTHR47481:SF41">
    <property type="entry name" value="COPIA-LIKE POLYPROTEIN_RETROTRANSPOSON"/>
    <property type="match status" value="1"/>
</dbReference>
<dbReference type="Proteomes" id="UP001151760">
    <property type="component" value="Unassembled WGS sequence"/>
</dbReference>
<dbReference type="Pfam" id="PF13976">
    <property type="entry name" value="gag_pre-integrs"/>
    <property type="match status" value="1"/>
</dbReference>
<dbReference type="Pfam" id="PF07727">
    <property type="entry name" value="RVT_2"/>
    <property type="match status" value="1"/>
</dbReference>
<comment type="caution">
    <text evidence="4">The sequence shown here is derived from an EMBL/GenBank/DDBJ whole genome shotgun (WGS) entry which is preliminary data.</text>
</comment>
<accession>A0ABQ5F2W1</accession>
<dbReference type="Pfam" id="PF25597">
    <property type="entry name" value="SH3_retrovirus"/>
    <property type="match status" value="1"/>
</dbReference>
<dbReference type="InterPro" id="IPR057670">
    <property type="entry name" value="SH3_retrovirus"/>
</dbReference>
<feature type="compositionally biased region" description="Pro residues" evidence="2">
    <location>
        <begin position="742"/>
        <end position="755"/>
    </location>
</feature>
<gene>
    <name evidence="4" type="ORF">Tco_0992328</name>
</gene>
<dbReference type="SUPFAM" id="SSF56672">
    <property type="entry name" value="DNA/RNA polymerases"/>
    <property type="match status" value="1"/>
</dbReference>
<dbReference type="EMBL" id="BQNB010016917">
    <property type="protein sequence ID" value="GJT57274.1"/>
    <property type="molecule type" value="Genomic_DNA"/>
</dbReference>
<dbReference type="InterPro" id="IPR043502">
    <property type="entry name" value="DNA/RNA_pol_sf"/>
</dbReference>
<dbReference type="PANTHER" id="PTHR47481">
    <property type="match status" value="1"/>
</dbReference>
<feature type="zinc finger region" description="C3H1-type" evidence="1">
    <location>
        <begin position="248"/>
        <end position="275"/>
    </location>
</feature>
<dbReference type="Gene3D" id="3.30.420.10">
    <property type="entry name" value="Ribonuclease H-like superfamily/Ribonuclease H"/>
    <property type="match status" value="1"/>
</dbReference>
<dbReference type="InterPro" id="IPR012337">
    <property type="entry name" value="RNaseH-like_sf"/>
</dbReference>
<evidence type="ECO:0000313" key="4">
    <source>
        <dbReference type="EMBL" id="GJT57274.1"/>
    </source>
</evidence>
<evidence type="ECO:0000256" key="1">
    <source>
        <dbReference type="PROSITE-ProRule" id="PRU00723"/>
    </source>
</evidence>
<dbReference type="InterPro" id="IPR025724">
    <property type="entry name" value="GAG-pre-integrase_dom"/>
</dbReference>
<keyword evidence="1" id="KW-0479">Metal-binding</keyword>
<sequence length="1198" mass="133864">MTIDPPPPTPTLSLSDKLMTIHNLTTFVLIKLDIDEMNYADWVYYITDLCAGHGLLDHITTPPGTSSTTSTGLPEKDAEWLKLDFIIRTWITSTLSPTLQSRLVVLKPRTAKEAWDHLEEIFKDNKRPRAMALKTELRNLKLGDLTIDAYFRKLESIAFVLSGLGYPLTDEDIIHYALEGLPSTYQIMSTIIVSQNPFSDLKTVRSLLTTEEMRLKNRLQTTLVDPTSASPMVLLANTNNRRPPTSTDKVNKPCFLFNKGMCRFGEACKYLHNGVHGKVSLTSPRNMVSSGGQPVRLGQLFGSGLQIGHLALAVQLTQGSSRVGSEQGAQVGGVQPHGYLMSSIPPGFGPSVPSTGSGLQGQPTMLPHAFNTASIQDPLAGTWNMDTGASSHLNDSVHCLNDIFNMCIYPSVAVGDGRFIPVTNSGHSILSTPFRPLRLNNVLITPNIVKNLIFVQQFVRDNSCTIEFDSFGFSVKDFLTRRVLLRCDSTGDLYPVTKPSTIPQAFLTSLYMWHQRLGHPGNEVLRRLMSSDSISCNKEKIHVLCHACQLGKHVKLLFVSSSSSVASSFDIYVWVYPLMHKSDVLSKFHLFRNYVRTQFKCEIKSFQCDHGGEFDNHAFHKLFNDNGIQFRFSCPRTSQQNGKSEHTNNKLGPRATPSIFLGHATNHFGYRCLDLNTNKIIISRHVTFDETVFPFPSTKLTNPHSYDFLEASSDLISTIIRTTPITPSLDPTPTPTADIPSTPIPPTPPSHPPSHTPQSEPSNVPTPQHIPEHTIAPANNPPTVSNHPMVTHSRVGMTRPNPRYAGHVSTISPLPRSYKEAFNDSNWRNAMYDEYNALITNKTWTSVPRPEGANIVRCMWLFRHKFLADGTLSRYKARLVANGSTQVEGIDVDETFSPVVKPGTIRTVLNLAISRHWPVHQLDVKNAFLHSDLAETVYMHQLPGFWDPEHPDHVCLLQRSLYGLKQAPRAWFQRFAAYITTIGFISSRCDSSLFIYRKGDGTAFLLLYVDDIVLTASSDRLLQQIISSLHREFSMTDLGALNYFLGVSVTRDSSGMFLSQRKYAMEILERAHMVGCNPSRTPVDTESKLGNSGTPVADPTLYRSLAGSLQYLTFTRPDITYAVQQHQRTKHIEIDIHFVRDLVATGQVRVLHVPSRFQYADIFIQRESLQAIVESYAPFERNRVPSTRSNCGGVLVYD</sequence>
<dbReference type="PROSITE" id="PS50103">
    <property type="entry name" value="ZF_C3H1"/>
    <property type="match status" value="1"/>
</dbReference>
<organism evidence="4 5">
    <name type="scientific">Tanacetum coccineum</name>
    <dbReference type="NCBI Taxonomy" id="301880"/>
    <lineage>
        <taxon>Eukaryota</taxon>
        <taxon>Viridiplantae</taxon>
        <taxon>Streptophyta</taxon>
        <taxon>Embryophyta</taxon>
        <taxon>Tracheophyta</taxon>
        <taxon>Spermatophyta</taxon>
        <taxon>Magnoliopsida</taxon>
        <taxon>eudicotyledons</taxon>
        <taxon>Gunneridae</taxon>
        <taxon>Pentapetalae</taxon>
        <taxon>asterids</taxon>
        <taxon>campanulids</taxon>
        <taxon>Asterales</taxon>
        <taxon>Asteraceae</taxon>
        <taxon>Asteroideae</taxon>
        <taxon>Anthemideae</taxon>
        <taxon>Anthemidinae</taxon>
        <taxon>Tanacetum</taxon>
    </lineage>
</organism>
<evidence type="ECO:0000256" key="2">
    <source>
        <dbReference type="SAM" id="MobiDB-lite"/>
    </source>
</evidence>
<feature type="region of interest" description="Disordered" evidence="2">
    <location>
        <begin position="723"/>
        <end position="791"/>
    </location>
</feature>
<feature type="domain" description="C3H1-type" evidence="3">
    <location>
        <begin position="248"/>
        <end position="275"/>
    </location>
</feature>